<gene>
    <name evidence="12" type="primary">tsaE</name>
    <name evidence="12" type="ORF">KG104_14165</name>
</gene>
<proteinExistence type="inferred from homology"/>
<keyword evidence="13" id="KW-1185">Reference proteome</keyword>
<dbReference type="GO" id="GO:0002949">
    <property type="term" value="P:tRNA threonylcarbamoyladenosine modification"/>
    <property type="evidence" value="ECO:0007669"/>
    <property type="project" value="InterPro"/>
</dbReference>
<dbReference type="InterPro" id="IPR027417">
    <property type="entry name" value="P-loop_NTPase"/>
</dbReference>
<protein>
    <recommendedName>
        <fullName evidence="3">tRNA threonylcarbamoyladenosine biosynthesis protein TsaE</fullName>
    </recommendedName>
    <alternativeName>
        <fullName evidence="11">t(6)A37 threonylcarbamoyladenosine biosynthesis protein TsaE</fullName>
    </alternativeName>
</protein>
<evidence type="ECO:0000256" key="5">
    <source>
        <dbReference type="ARBA" id="ARBA00022694"/>
    </source>
</evidence>
<dbReference type="GO" id="GO:0005737">
    <property type="term" value="C:cytoplasm"/>
    <property type="evidence" value="ECO:0007669"/>
    <property type="project" value="UniProtKB-SubCell"/>
</dbReference>
<dbReference type="KEGG" id="asun:KG104_14165"/>
<evidence type="ECO:0000256" key="11">
    <source>
        <dbReference type="ARBA" id="ARBA00032441"/>
    </source>
</evidence>
<dbReference type="SUPFAM" id="SSF52540">
    <property type="entry name" value="P-loop containing nucleoside triphosphate hydrolases"/>
    <property type="match status" value="1"/>
</dbReference>
<dbReference type="Gene3D" id="3.40.50.300">
    <property type="entry name" value="P-loop containing nucleotide triphosphate hydrolases"/>
    <property type="match status" value="1"/>
</dbReference>
<sequence length="193" mass="20726">MSGEFADTGAAEPVWEEEIRTTDALQTQAVAEQLGHRLAAGDLLLLTGELGAGKTTFTQGLGRGLGVRPGIISPTFVLMRIHPSLADGPDLVHVDAYRLGSSGEIDDIDLENTMDTSVTVVEWGRGLVEHLSDSRLEVTLLRPTGGGTVGGQETGHPVQEAAGLSFEYDDDPDEERVIRFAAYGPRWKDNRLS</sequence>
<dbReference type="PANTHER" id="PTHR33540:SF2">
    <property type="entry name" value="TRNA THREONYLCARBAMOYLADENOSINE BIOSYNTHESIS PROTEIN TSAE"/>
    <property type="match status" value="1"/>
</dbReference>
<keyword evidence="7" id="KW-0547">Nucleotide-binding</keyword>
<dbReference type="GO" id="GO:0046872">
    <property type="term" value="F:metal ion binding"/>
    <property type="evidence" value="ECO:0007669"/>
    <property type="project" value="UniProtKB-KW"/>
</dbReference>
<dbReference type="RefSeq" id="WP_207347910.1">
    <property type="nucleotide sequence ID" value="NZ_CP076456.1"/>
</dbReference>
<evidence type="ECO:0000313" key="13">
    <source>
        <dbReference type="Proteomes" id="UP000680588"/>
    </source>
</evidence>
<dbReference type="InterPro" id="IPR003442">
    <property type="entry name" value="T6A_TsaE"/>
</dbReference>
<name>A0A975PDW9_9MICC</name>
<organism evidence="12 13">
    <name type="scientific">Arthrobacter sunyaminii</name>
    <dbReference type="NCBI Taxonomy" id="2816859"/>
    <lineage>
        <taxon>Bacteria</taxon>
        <taxon>Bacillati</taxon>
        <taxon>Actinomycetota</taxon>
        <taxon>Actinomycetes</taxon>
        <taxon>Micrococcales</taxon>
        <taxon>Micrococcaceae</taxon>
        <taxon>Arthrobacter</taxon>
    </lineage>
</organism>
<comment type="subcellular location">
    <subcellularLocation>
        <location evidence="1">Cytoplasm</location>
    </subcellularLocation>
</comment>
<evidence type="ECO:0000256" key="9">
    <source>
        <dbReference type="ARBA" id="ARBA00022842"/>
    </source>
</evidence>
<keyword evidence="8" id="KW-0067">ATP-binding</keyword>
<evidence type="ECO:0000313" key="12">
    <source>
        <dbReference type="EMBL" id="QWQ35601.1"/>
    </source>
</evidence>
<evidence type="ECO:0000256" key="8">
    <source>
        <dbReference type="ARBA" id="ARBA00022840"/>
    </source>
</evidence>
<keyword evidence="9" id="KW-0460">Magnesium</keyword>
<dbReference type="NCBIfam" id="TIGR00150">
    <property type="entry name" value="T6A_YjeE"/>
    <property type="match status" value="1"/>
</dbReference>
<comment type="similarity">
    <text evidence="2">Belongs to the TsaE family.</text>
</comment>
<evidence type="ECO:0000256" key="10">
    <source>
        <dbReference type="ARBA" id="ARBA00024908"/>
    </source>
</evidence>
<evidence type="ECO:0000256" key="7">
    <source>
        <dbReference type="ARBA" id="ARBA00022741"/>
    </source>
</evidence>
<evidence type="ECO:0000256" key="6">
    <source>
        <dbReference type="ARBA" id="ARBA00022723"/>
    </source>
</evidence>
<accession>A0A975PDW9</accession>
<comment type="function">
    <text evidence="10">Required for the formation of a threonylcarbamoyl group on adenosine at position 37 (t(6)A37) in tRNAs that read codons beginning with adenine. Is involved in the transfer of the threonylcarbamoyl moiety of threonylcarbamoyl-AMP (TC-AMP) to the N6 group of A37, together with TsaD and TsaB. TsaE seems to play an indirect role in the t(6)A biosynthesis pathway, possibly in regulating the core enzymatic function of TsaD.</text>
</comment>
<dbReference type="Proteomes" id="UP000680588">
    <property type="component" value="Chromosome"/>
</dbReference>
<reference evidence="12" key="1">
    <citation type="submission" date="2021-06" db="EMBL/GenBank/DDBJ databases">
        <title>Novel species in genus Arthrobacter.</title>
        <authorList>
            <person name="Zhang G."/>
        </authorList>
    </citation>
    <scope>NUCLEOTIDE SEQUENCE</scope>
    <source>
        <strain evidence="12">Zg-ZUI122</strain>
    </source>
</reference>
<evidence type="ECO:0000256" key="3">
    <source>
        <dbReference type="ARBA" id="ARBA00019010"/>
    </source>
</evidence>
<evidence type="ECO:0000256" key="2">
    <source>
        <dbReference type="ARBA" id="ARBA00007599"/>
    </source>
</evidence>
<dbReference type="Pfam" id="PF02367">
    <property type="entry name" value="TsaE"/>
    <property type="match status" value="1"/>
</dbReference>
<dbReference type="EMBL" id="CP076456">
    <property type="protein sequence ID" value="QWQ35601.1"/>
    <property type="molecule type" value="Genomic_DNA"/>
</dbReference>
<keyword evidence="6" id="KW-0479">Metal-binding</keyword>
<keyword evidence="5" id="KW-0819">tRNA processing</keyword>
<dbReference type="PANTHER" id="PTHR33540">
    <property type="entry name" value="TRNA THREONYLCARBAMOYLADENOSINE BIOSYNTHESIS PROTEIN TSAE"/>
    <property type="match status" value="1"/>
</dbReference>
<evidence type="ECO:0000256" key="4">
    <source>
        <dbReference type="ARBA" id="ARBA00022490"/>
    </source>
</evidence>
<dbReference type="GO" id="GO:0005524">
    <property type="term" value="F:ATP binding"/>
    <property type="evidence" value="ECO:0007669"/>
    <property type="project" value="UniProtKB-KW"/>
</dbReference>
<keyword evidence="4" id="KW-0963">Cytoplasm</keyword>
<dbReference type="AlphaFoldDB" id="A0A975PDW9"/>
<evidence type="ECO:0000256" key="1">
    <source>
        <dbReference type="ARBA" id="ARBA00004496"/>
    </source>
</evidence>